<comment type="caution">
    <text evidence="1">The sequence shown here is derived from an EMBL/GenBank/DDBJ whole genome shotgun (WGS) entry which is preliminary data.</text>
</comment>
<name>A0A9N9U9P6_9HYPO</name>
<organism evidence="1 2">
    <name type="scientific">Clonostachys byssicola</name>
    <dbReference type="NCBI Taxonomy" id="160290"/>
    <lineage>
        <taxon>Eukaryota</taxon>
        <taxon>Fungi</taxon>
        <taxon>Dikarya</taxon>
        <taxon>Ascomycota</taxon>
        <taxon>Pezizomycotina</taxon>
        <taxon>Sordariomycetes</taxon>
        <taxon>Hypocreomycetidae</taxon>
        <taxon>Hypocreales</taxon>
        <taxon>Bionectriaceae</taxon>
        <taxon>Clonostachys</taxon>
    </lineage>
</organism>
<keyword evidence="2" id="KW-1185">Reference proteome</keyword>
<gene>
    <name evidence="1" type="ORF">CBYS24578_00005133</name>
</gene>
<sequence>MPIDNNPRPNMPLDTLSSLHKTAIQMAIPAHNFLLETSPNIYSSGEPVDIPSEKIFKSLKEKPQGPSSSRSWTPPNVAECATHLEFLEVLYDMREQVLASKPIHLAMGYQSKYKPDDLTIEAWHKGKWEKYVEFAVVRFLTWRETLISNVVTYEVLPYLPPLDILMVWHSLLLNPAMFRKNYEREPLYKIKFPWEAIHSHIDKGNWGFSHSQDDKNRFERHTGLDHDLFKTLEDWPTDPVHPPKKQYIGLKDFRFGKSAGAANPLNLQHNKTLARYFKKFLHAEPTLSGALRDAVLRQSKFIEKMHDFLWIRSPALEGTLQRAIDRYENFCELMRRVPSMMVVPTQDIDLVWHTHQCAAAQYVSDTQARVGRFINHDDTIRPGKLNDGFERTARLYREHFSKDYSICGCWDCELLASAMEDVLNSGADMGTVVDMDYVIEKQQKLMKWYRAVEIKRKRHEVLPSWE</sequence>
<dbReference type="InterPro" id="IPR009836">
    <property type="entry name" value="GRDP-like"/>
</dbReference>
<dbReference type="Proteomes" id="UP000754883">
    <property type="component" value="Unassembled WGS sequence"/>
</dbReference>
<proteinExistence type="predicted"/>
<dbReference type="PANTHER" id="PTHR34365">
    <property type="entry name" value="ENOLASE (DUF1399)"/>
    <property type="match status" value="1"/>
</dbReference>
<protein>
    <submittedName>
        <fullName evidence="1">Uncharacterized protein</fullName>
    </submittedName>
</protein>
<evidence type="ECO:0000313" key="1">
    <source>
        <dbReference type="EMBL" id="CAG9979786.1"/>
    </source>
</evidence>
<dbReference type="AlphaFoldDB" id="A0A9N9U9P6"/>
<dbReference type="PANTHER" id="PTHR34365:SF7">
    <property type="entry name" value="GLYCINE-RICH DOMAIN-CONTAINING PROTEIN 1"/>
    <property type="match status" value="1"/>
</dbReference>
<dbReference type="OrthoDB" id="2684236at2759"/>
<reference evidence="1" key="1">
    <citation type="submission" date="2021-10" db="EMBL/GenBank/DDBJ databases">
        <authorList>
            <person name="Piombo E."/>
        </authorList>
    </citation>
    <scope>NUCLEOTIDE SEQUENCE</scope>
</reference>
<accession>A0A9N9U9P6</accession>
<evidence type="ECO:0000313" key="2">
    <source>
        <dbReference type="Proteomes" id="UP000754883"/>
    </source>
</evidence>
<dbReference type="EMBL" id="CABFNO020001301">
    <property type="protein sequence ID" value="CAG9979786.1"/>
    <property type="molecule type" value="Genomic_DNA"/>
</dbReference>
<dbReference type="Pfam" id="PF07173">
    <property type="entry name" value="GRDP-like"/>
    <property type="match status" value="1"/>
</dbReference>